<feature type="region of interest" description="Disordered" evidence="1">
    <location>
        <begin position="67"/>
        <end position="87"/>
    </location>
</feature>
<evidence type="ECO:0000313" key="3">
    <source>
        <dbReference type="EMBL" id="KAL3777199.1"/>
    </source>
</evidence>
<dbReference type="AlphaFoldDB" id="A0ABD3NN10"/>
<keyword evidence="4" id="KW-1185">Reference proteome</keyword>
<name>A0ABD3NN10_9STRA</name>
<dbReference type="Proteomes" id="UP001530315">
    <property type="component" value="Unassembled WGS sequence"/>
</dbReference>
<keyword evidence="2" id="KW-0812">Transmembrane</keyword>
<keyword evidence="2" id="KW-1133">Transmembrane helix</keyword>
<evidence type="ECO:0000256" key="1">
    <source>
        <dbReference type="SAM" id="MobiDB-lite"/>
    </source>
</evidence>
<accession>A0ABD3NN10</accession>
<evidence type="ECO:0000256" key="2">
    <source>
        <dbReference type="SAM" id="Phobius"/>
    </source>
</evidence>
<keyword evidence="2" id="KW-0472">Membrane</keyword>
<proteinExistence type="predicted"/>
<evidence type="ECO:0000313" key="4">
    <source>
        <dbReference type="Proteomes" id="UP001530315"/>
    </source>
</evidence>
<gene>
    <name evidence="3" type="ORF">ACHAW5_000737</name>
</gene>
<protein>
    <submittedName>
        <fullName evidence="3">Uncharacterized protein</fullName>
    </submittedName>
</protein>
<sequence>MASSYLSTLLGRLASPPVVITNPDLIKYLIFQLLAEATLVLTFVALASMALREEVIQATRRWKRSRGWHLGGGGGRGGSTSRRKAGG</sequence>
<comment type="caution">
    <text evidence="3">The sequence shown here is derived from an EMBL/GenBank/DDBJ whole genome shotgun (WGS) entry which is preliminary data.</text>
</comment>
<reference evidence="3 4" key="1">
    <citation type="submission" date="2024-10" db="EMBL/GenBank/DDBJ databases">
        <title>Updated reference genomes for cyclostephanoid diatoms.</title>
        <authorList>
            <person name="Roberts W.R."/>
            <person name="Alverson A.J."/>
        </authorList>
    </citation>
    <scope>NUCLEOTIDE SEQUENCE [LARGE SCALE GENOMIC DNA]</scope>
    <source>
        <strain evidence="3 4">AJA276-08</strain>
    </source>
</reference>
<dbReference type="EMBL" id="JALLAZ020001306">
    <property type="protein sequence ID" value="KAL3777199.1"/>
    <property type="molecule type" value="Genomic_DNA"/>
</dbReference>
<feature type="compositionally biased region" description="Gly residues" evidence="1">
    <location>
        <begin position="69"/>
        <end position="78"/>
    </location>
</feature>
<feature type="transmembrane region" description="Helical" evidence="2">
    <location>
        <begin position="30"/>
        <end position="51"/>
    </location>
</feature>
<organism evidence="3 4">
    <name type="scientific">Stephanodiscus triporus</name>
    <dbReference type="NCBI Taxonomy" id="2934178"/>
    <lineage>
        <taxon>Eukaryota</taxon>
        <taxon>Sar</taxon>
        <taxon>Stramenopiles</taxon>
        <taxon>Ochrophyta</taxon>
        <taxon>Bacillariophyta</taxon>
        <taxon>Coscinodiscophyceae</taxon>
        <taxon>Thalassiosirophycidae</taxon>
        <taxon>Stephanodiscales</taxon>
        <taxon>Stephanodiscaceae</taxon>
        <taxon>Stephanodiscus</taxon>
    </lineage>
</organism>